<feature type="transmembrane region" description="Helical" evidence="3">
    <location>
        <begin position="436"/>
        <end position="460"/>
    </location>
</feature>
<protein>
    <recommendedName>
        <fullName evidence="6">Multidrug and toxic compound extrusion protein</fullName>
    </recommendedName>
</protein>
<feature type="transmembrane region" description="Helical" evidence="3">
    <location>
        <begin position="206"/>
        <end position="228"/>
    </location>
</feature>
<feature type="transmembrane region" description="Helical" evidence="3">
    <location>
        <begin position="136"/>
        <end position="153"/>
    </location>
</feature>
<evidence type="ECO:0000256" key="2">
    <source>
        <dbReference type="SAM" id="MobiDB-lite"/>
    </source>
</evidence>
<accession>A0AAD7UCC4</accession>
<feature type="region of interest" description="Disordered" evidence="2">
    <location>
        <begin position="1"/>
        <end position="21"/>
    </location>
</feature>
<dbReference type="AlphaFoldDB" id="A0AAD7UCC4"/>
<dbReference type="InterPro" id="IPR002528">
    <property type="entry name" value="MATE_fam"/>
</dbReference>
<comment type="caution">
    <text evidence="4">The sequence shown here is derived from an EMBL/GenBank/DDBJ whole genome shotgun (WGS) entry which is preliminary data.</text>
</comment>
<feature type="transmembrane region" description="Helical" evidence="3">
    <location>
        <begin position="363"/>
        <end position="386"/>
    </location>
</feature>
<evidence type="ECO:0000313" key="4">
    <source>
        <dbReference type="EMBL" id="KAJ8602361.1"/>
    </source>
</evidence>
<dbReference type="Pfam" id="PF01554">
    <property type="entry name" value="MatE"/>
    <property type="match status" value="2"/>
</dbReference>
<evidence type="ECO:0008006" key="6">
    <source>
        <dbReference type="Google" id="ProtNLM"/>
    </source>
</evidence>
<sequence>MEISQEREPLQEKARVSDPREAYRLSHGTHSSLHDMHRSLAKVVEAKKVGGVHEEVRELFSLTGAFFVSSVSWVAMKATDTALLGHVGTRYLDASAYSDLYTSSTGVFIRGQVLGVFCAQAFGAGNYALVGTWLKVSYVVLFVAGVPVMIAWLCTGPALEAFGVADARLRADAASYAMILAVSIPAQIGFSQLSQFFSSQQLMRPSFVTSPAAMMLNIVAGVIFVLGIGKFRGFGFVACPTVTTAVEYFQLAFVIVAFCVVGRLHDRCRPAVGFFSLSDVTTARVARYVKMYVPAALAAASDFWRMSVVGAFAATLSEYDLGVFNASYRIMWLSLTFAMSLGSAIGTRLGAELGAGDARGAKTLVNIGLSTAFLLILLLAAIVAAVPRQLGMIFTDDAVLLDKFERCRYSLAATVLFMNLAVVLERVPIACGQTNLVLACGFVGSWLGQVPAVWLCLAFWQRSLQSVYVGVCLGYAILCALYAILVVTADFNKIADDAKARSEKLTDDGPPLEL</sequence>
<evidence type="ECO:0000256" key="1">
    <source>
        <dbReference type="ARBA" id="ARBA00010199"/>
    </source>
</evidence>
<reference evidence="4" key="1">
    <citation type="submission" date="2023-01" db="EMBL/GenBank/DDBJ databases">
        <title>Metagenome sequencing of chrysophaentin producing Chrysophaeum taylorii.</title>
        <authorList>
            <person name="Davison J."/>
            <person name="Bewley C."/>
        </authorList>
    </citation>
    <scope>NUCLEOTIDE SEQUENCE</scope>
    <source>
        <strain evidence="4">NIES-1699</strain>
    </source>
</reference>
<feature type="transmembrane region" description="Helical" evidence="3">
    <location>
        <begin position="59"/>
        <end position="76"/>
    </location>
</feature>
<dbReference type="GO" id="GO:0042910">
    <property type="term" value="F:xenobiotic transmembrane transporter activity"/>
    <property type="evidence" value="ECO:0007669"/>
    <property type="project" value="InterPro"/>
</dbReference>
<organism evidence="4 5">
    <name type="scientific">Chrysophaeum taylorii</name>
    <dbReference type="NCBI Taxonomy" id="2483200"/>
    <lineage>
        <taxon>Eukaryota</taxon>
        <taxon>Sar</taxon>
        <taxon>Stramenopiles</taxon>
        <taxon>Ochrophyta</taxon>
        <taxon>Pelagophyceae</taxon>
        <taxon>Pelagomonadales</taxon>
        <taxon>Pelagomonadaceae</taxon>
        <taxon>Chrysophaeum</taxon>
    </lineage>
</organism>
<feature type="transmembrane region" description="Helical" evidence="3">
    <location>
        <begin position="173"/>
        <end position="194"/>
    </location>
</feature>
<feature type="transmembrane region" description="Helical" evidence="3">
    <location>
        <begin position="107"/>
        <end position="129"/>
    </location>
</feature>
<name>A0AAD7UCC4_9STRA</name>
<keyword evidence="3" id="KW-0472">Membrane</keyword>
<evidence type="ECO:0000256" key="3">
    <source>
        <dbReference type="SAM" id="Phobius"/>
    </source>
</evidence>
<dbReference type="PANTHER" id="PTHR11206">
    <property type="entry name" value="MULTIDRUG RESISTANCE PROTEIN"/>
    <property type="match status" value="1"/>
</dbReference>
<keyword evidence="3" id="KW-0812">Transmembrane</keyword>
<gene>
    <name evidence="4" type="ORF">CTAYLR_004251</name>
</gene>
<feature type="transmembrane region" description="Helical" evidence="3">
    <location>
        <begin position="328"/>
        <end position="351"/>
    </location>
</feature>
<keyword evidence="5" id="KW-1185">Reference proteome</keyword>
<feature type="transmembrane region" description="Helical" evidence="3">
    <location>
        <begin position="248"/>
        <end position="265"/>
    </location>
</feature>
<comment type="similarity">
    <text evidence="1">Belongs to the multi antimicrobial extrusion (MATE) (TC 2.A.66.1) family.</text>
</comment>
<dbReference type="GO" id="GO:0015297">
    <property type="term" value="F:antiporter activity"/>
    <property type="evidence" value="ECO:0007669"/>
    <property type="project" value="InterPro"/>
</dbReference>
<dbReference type="EMBL" id="JAQMWT010000381">
    <property type="protein sequence ID" value="KAJ8602361.1"/>
    <property type="molecule type" value="Genomic_DNA"/>
</dbReference>
<dbReference type="GO" id="GO:0016020">
    <property type="term" value="C:membrane"/>
    <property type="evidence" value="ECO:0007669"/>
    <property type="project" value="InterPro"/>
</dbReference>
<evidence type="ECO:0000313" key="5">
    <source>
        <dbReference type="Proteomes" id="UP001230188"/>
    </source>
</evidence>
<proteinExistence type="inferred from homology"/>
<keyword evidence="3" id="KW-1133">Transmembrane helix</keyword>
<dbReference type="Proteomes" id="UP001230188">
    <property type="component" value="Unassembled WGS sequence"/>
</dbReference>
<feature type="transmembrane region" description="Helical" evidence="3">
    <location>
        <begin position="292"/>
        <end position="316"/>
    </location>
</feature>
<feature type="transmembrane region" description="Helical" evidence="3">
    <location>
        <begin position="466"/>
        <end position="491"/>
    </location>
</feature>